<comment type="caution">
    <text evidence="3">The sequence shown here is derived from an EMBL/GenBank/DDBJ whole genome shotgun (WGS) entry which is preliminary data.</text>
</comment>
<evidence type="ECO:0000313" key="3">
    <source>
        <dbReference type="EMBL" id="MEI4280596.1"/>
    </source>
</evidence>
<dbReference type="EMBL" id="JBAPLV010000025">
    <property type="protein sequence ID" value="MEI4280596.1"/>
    <property type="molecule type" value="Genomic_DNA"/>
</dbReference>
<accession>A0ABU8EAD1</accession>
<keyword evidence="4" id="KW-1185">Reference proteome</keyword>
<keyword evidence="1" id="KW-0472">Membrane</keyword>
<dbReference type="RefSeq" id="WP_336392745.1">
    <property type="nucleotide sequence ID" value="NZ_JBAPLV010000025.1"/>
</dbReference>
<dbReference type="Pfam" id="PF04892">
    <property type="entry name" value="VanZ"/>
    <property type="match status" value="1"/>
</dbReference>
<evidence type="ECO:0000259" key="2">
    <source>
        <dbReference type="Pfam" id="PF04892"/>
    </source>
</evidence>
<protein>
    <submittedName>
        <fullName evidence="3">VanZ family protein</fullName>
    </submittedName>
</protein>
<dbReference type="InterPro" id="IPR006976">
    <property type="entry name" value="VanZ-like"/>
</dbReference>
<keyword evidence="1" id="KW-0812">Transmembrane</keyword>
<feature type="domain" description="VanZ-like" evidence="2">
    <location>
        <begin position="69"/>
        <end position="147"/>
    </location>
</feature>
<feature type="transmembrane region" description="Helical" evidence="1">
    <location>
        <begin position="102"/>
        <end position="122"/>
    </location>
</feature>
<evidence type="ECO:0000256" key="1">
    <source>
        <dbReference type="SAM" id="Phobius"/>
    </source>
</evidence>
<name>A0ABU8EAD1_9ACTN</name>
<sequence>MITNWVIDHPWSNAVGAVLLLVLGLPLGSWLAAHPGRARWAAALSLVPVAVLTMAPTGRRSPVVGCTVQWSLPQFATPELMANVLLFAVPALLLTIATRRPLATLVGGTLSSVGIEAVQAVALDLGRACDTTDWSSNTLGTALGVALGGGALLLHSRWSRARRRPDRPAPTPTTYAL</sequence>
<feature type="transmembrane region" description="Helical" evidence="1">
    <location>
        <begin position="14"/>
        <end position="33"/>
    </location>
</feature>
<proteinExistence type="predicted"/>
<feature type="transmembrane region" description="Helical" evidence="1">
    <location>
        <begin position="80"/>
        <end position="97"/>
    </location>
</feature>
<organism evidence="3 4">
    <name type="scientific">Klenkia terrae</name>
    <dbReference type="NCBI Taxonomy" id="1052259"/>
    <lineage>
        <taxon>Bacteria</taxon>
        <taxon>Bacillati</taxon>
        <taxon>Actinomycetota</taxon>
        <taxon>Actinomycetes</taxon>
        <taxon>Geodermatophilales</taxon>
        <taxon>Geodermatophilaceae</taxon>
        <taxon>Klenkia</taxon>
    </lineage>
</organism>
<feature type="transmembrane region" description="Helical" evidence="1">
    <location>
        <begin position="134"/>
        <end position="154"/>
    </location>
</feature>
<reference evidence="3 4" key="1">
    <citation type="submission" date="2024-03" db="EMBL/GenBank/DDBJ databases">
        <title>Draft genome sequence of Klenkia terrae.</title>
        <authorList>
            <person name="Duangmal K."/>
            <person name="Chantavorakit T."/>
        </authorList>
    </citation>
    <scope>NUCLEOTIDE SEQUENCE [LARGE SCALE GENOMIC DNA]</scope>
    <source>
        <strain evidence="3 4">JCM 17786</strain>
    </source>
</reference>
<evidence type="ECO:0000313" key="4">
    <source>
        <dbReference type="Proteomes" id="UP001373496"/>
    </source>
</evidence>
<dbReference type="Proteomes" id="UP001373496">
    <property type="component" value="Unassembled WGS sequence"/>
</dbReference>
<gene>
    <name evidence="3" type="ORF">UXQ13_19140</name>
</gene>
<keyword evidence="1" id="KW-1133">Transmembrane helix</keyword>
<feature type="transmembrane region" description="Helical" evidence="1">
    <location>
        <begin position="40"/>
        <end position="58"/>
    </location>
</feature>